<reference evidence="1 2" key="1">
    <citation type="submission" date="2024-10" db="EMBL/GenBank/DDBJ databases">
        <authorList>
            <person name="Ratan Roy A."/>
            <person name="Morales Sandoval P.H."/>
            <person name="De Los Santos Villalobos S."/>
            <person name="Chakraborty S."/>
            <person name="Mukherjee J."/>
        </authorList>
    </citation>
    <scope>NUCLEOTIDE SEQUENCE [LARGE SCALE GENOMIC DNA]</scope>
    <source>
        <strain evidence="1 2">S1</strain>
    </source>
</reference>
<dbReference type="Pfam" id="PF14217">
    <property type="entry name" value="DUF4327"/>
    <property type="match status" value="1"/>
</dbReference>
<dbReference type="EMBL" id="JBHZOL010000031">
    <property type="protein sequence ID" value="MFE4105633.1"/>
    <property type="molecule type" value="Genomic_DNA"/>
</dbReference>
<accession>A0ABW6IBV2</accession>
<comment type="caution">
    <text evidence="1">The sequence shown here is derived from an EMBL/GenBank/DDBJ whole genome shotgun (WGS) entry which is preliminary data.</text>
</comment>
<gene>
    <name evidence="1" type="ORF">ACFVKH_05045</name>
</gene>
<organism evidence="1 2">
    <name type="scientific">Almyronema epifaneia S1</name>
    <dbReference type="NCBI Taxonomy" id="2991925"/>
    <lineage>
        <taxon>Bacteria</taxon>
        <taxon>Bacillati</taxon>
        <taxon>Cyanobacteriota</taxon>
        <taxon>Cyanophyceae</taxon>
        <taxon>Nodosilineales</taxon>
        <taxon>Nodosilineaceae</taxon>
        <taxon>Almyronema</taxon>
        <taxon>Almyronema epifaneia</taxon>
    </lineage>
</organism>
<protein>
    <submittedName>
        <fullName evidence="1">DUF4327 family protein</fullName>
    </submittedName>
</protein>
<proteinExistence type="predicted"/>
<name>A0ABW6IBV2_9CYAN</name>
<evidence type="ECO:0000313" key="2">
    <source>
        <dbReference type="Proteomes" id="UP001600165"/>
    </source>
</evidence>
<dbReference type="InterPro" id="IPR025477">
    <property type="entry name" value="DUF4327"/>
</dbReference>
<evidence type="ECO:0000313" key="1">
    <source>
        <dbReference type="EMBL" id="MFE4105633.1"/>
    </source>
</evidence>
<sequence length="72" mass="8692">MQATQYSIDMIRDEARHLVDRGVVDRHQPIYALCRYIPGREWVCVELELEQNDYLLRDQIIDLIGREDWEDD</sequence>
<keyword evidence="2" id="KW-1185">Reference proteome</keyword>
<dbReference type="Proteomes" id="UP001600165">
    <property type="component" value="Unassembled WGS sequence"/>
</dbReference>
<dbReference type="RefSeq" id="WP_377962544.1">
    <property type="nucleotide sequence ID" value="NZ_JBHZOL010000031.1"/>
</dbReference>